<accession>A0A4Y2CQ63</accession>
<keyword evidence="3" id="KW-1185">Reference proteome</keyword>
<proteinExistence type="predicted"/>
<name>A0A4Y2CQ63_ARAVE</name>
<protein>
    <submittedName>
        <fullName evidence="2">Uncharacterized protein</fullName>
    </submittedName>
</protein>
<sequence length="122" mass="13629">MVKRVEDIILSNGRVSVAHSAQDLGISVGNPPFDIHVFCKFKEHLGGRQFSSNAMFSSCSKLATGPRSDFLSSGHRTISTTFRQMPAETGRLCGEIEWCMCLILYCSALLNKVFFFIYIVQE</sequence>
<feature type="transmembrane region" description="Helical" evidence="1">
    <location>
        <begin position="98"/>
        <end position="120"/>
    </location>
</feature>
<reference evidence="2 3" key="1">
    <citation type="journal article" date="2019" name="Sci. Rep.">
        <title>Orb-weaving spider Araneus ventricosus genome elucidates the spidroin gene catalogue.</title>
        <authorList>
            <person name="Kono N."/>
            <person name="Nakamura H."/>
            <person name="Ohtoshi R."/>
            <person name="Moran D.A.P."/>
            <person name="Shinohara A."/>
            <person name="Yoshida Y."/>
            <person name="Fujiwara M."/>
            <person name="Mori M."/>
            <person name="Tomita M."/>
            <person name="Arakawa K."/>
        </authorList>
    </citation>
    <scope>NUCLEOTIDE SEQUENCE [LARGE SCALE GENOMIC DNA]</scope>
</reference>
<keyword evidence="1" id="KW-0472">Membrane</keyword>
<gene>
    <name evidence="2" type="ORF">AVEN_208975_1</name>
</gene>
<evidence type="ECO:0000313" key="2">
    <source>
        <dbReference type="EMBL" id="GBM06289.1"/>
    </source>
</evidence>
<evidence type="ECO:0000313" key="3">
    <source>
        <dbReference type="Proteomes" id="UP000499080"/>
    </source>
</evidence>
<dbReference type="EMBL" id="BGPR01000226">
    <property type="protein sequence ID" value="GBM06289.1"/>
    <property type="molecule type" value="Genomic_DNA"/>
</dbReference>
<organism evidence="2 3">
    <name type="scientific">Araneus ventricosus</name>
    <name type="common">Orbweaver spider</name>
    <name type="synonym">Epeira ventricosa</name>
    <dbReference type="NCBI Taxonomy" id="182803"/>
    <lineage>
        <taxon>Eukaryota</taxon>
        <taxon>Metazoa</taxon>
        <taxon>Ecdysozoa</taxon>
        <taxon>Arthropoda</taxon>
        <taxon>Chelicerata</taxon>
        <taxon>Arachnida</taxon>
        <taxon>Araneae</taxon>
        <taxon>Araneomorphae</taxon>
        <taxon>Entelegynae</taxon>
        <taxon>Araneoidea</taxon>
        <taxon>Araneidae</taxon>
        <taxon>Araneus</taxon>
    </lineage>
</organism>
<keyword evidence="1" id="KW-1133">Transmembrane helix</keyword>
<dbReference type="AlphaFoldDB" id="A0A4Y2CQ63"/>
<dbReference type="Proteomes" id="UP000499080">
    <property type="component" value="Unassembled WGS sequence"/>
</dbReference>
<comment type="caution">
    <text evidence="2">The sequence shown here is derived from an EMBL/GenBank/DDBJ whole genome shotgun (WGS) entry which is preliminary data.</text>
</comment>
<keyword evidence="1" id="KW-0812">Transmembrane</keyword>
<evidence type="ECO:0000256" key="1">
    <source>
        <dbReference type="SAM" id="Phobius"/>
    </source>
</evidence>